<dbReference type="Proteomes" id="UP000828390">
    <property type="component" value="Unassembled WGS sequence"/>
</dbReference>
<proteinExistence type="predicted"/>
<protein>
    <submittedName>
        <fullName evidence="1">Uncharacterized protein</fullName>
    </submittedName>
</protein>
<organism evidence="1 2">
    <name type="scientific">Dreissena polymorpha</name>
    <name type="common">Zebra mussel</name>
    <name type="synonym">Mytilus polymorpha</name>
    <dbReference type="NCBI Taxonomy" id="45954"/>
    <lineage>
        <taxon>Eukaryota</taxon>
        <taxon>Metazoa</taxon>
        <taxon>Spiralia</taxon>
        <taxon>Lophotrochozoa</taxon>
        <taxon>Mollusca</taxon>
        <taxon>Bivalvia</taxon>
        <taxon>Autobranchia</taxon>
        <taxon>Heteroconchia</taxon>
        <taxon>Euheterodonta</taxon>
        <taxon>Imparidentia</taxon>
        <taxon>Neoheterodontei</taxon>
        <taxon>Myida</taxon>
        <taxon>Dreissenoidea</taxon>
        <taxon>Dreissenidae</taxon>
        <taxon>Dreissena</taxon>
    </lineage>
</organism>
<reference evidence="1" key="2">
    <citation type="submission" date="2020-11" db="EMBL/GenBank/DDBJ databases">
        <authorList>
            <person name="McCartney M.A."/>
            <person name="Auch B."/>
            <person name="Kono T."/>
            <person name="Mallez S."/>
            <person name="Becker A."/>
            <person name="Gohl D.M."/>
            <person name="Silverstein K.A.T."/>
            <person name="Koren S."/>
            <person name="Bechman K.B."/>
            <person name="Herman A."/>
            <person name="Abrahante J.E."/>
            <person name="Garbe J."/>
        </authorList>
    </citation>
    <scope>NUCLEOTIDE SEQUENCE</scope>
    <source>
        <strain evidence="1">Duluth1</strain>
        <tissue evidence="1">Whole animal</tissue>
    </source>
</reference>
<evidence type="ECO:0000313" key="1">
    <source>
        <dbReference type="EMBL" id="KAH3825553.1"/>
    </source>
</evidence>
<reference evidence="1" key="1">
    <citation type="journal article" date="2019" name="bioRxiv">
        <title>The Genome of the Zebra Mussel, Dreissena polymorpha: A Resource for Invasive Species Research.</title>
        <authorList>
            <person name="McCartney M.A."/>
            <person name="Auch B."/>
            <person name="Kono T."/>
            <person name="Mallez S."/>
            <person name="Zhang Y."/>
            <person name="Obille A."/>
            <person name="Becker A."/>
            <person name="Abrahante J.E."/>
            <person name="Garbe J."/>
            <person name="Badalamenti J.P."/>
            <person name="Herman A."/>
            <person name="Mangelson H."/>
            <person name="Liachko I."/>
            <person name="Sullivan S."/>
            <person name="Sone E.D."/>
            <person name="Koren S."/>
            <person name="Silverstein K.A.T."/>
            <person name="Beckman K.B."/>
            <person name="Gohl D.M."/>
        </authorList>
    </citation>
    <scope>NUCLEOTIDE SEQUENCE</scope>
    <source>
        <strain evidence="1">Duluth1</strain>
        <tissue evidence="1">Whole animal</tissue>
    </source>
</reference>
<dbReference type="EMBL" id="JAIWYP010000005">
    <property type="protein sequence ID" value="KAH3825553.1"/>
    <property type="molecule type" value="Genomic_DNA"/>
</dbReference>
<name>A0A9D4H182_DREPO</name>
<keyword evidence="2" id="KW-1185">Reference proteome</keyword>
<dbReference type="AlphaFoldDB" id="A0A9D4H182"/>
<sequence length="66" mass="7576">MPPFSVHASNNFRYRSELLVYTAREIWLKHGQQRASNRGRDDDVGTHVPTTSIFVKLADESLAFEI</sequence>
<accession>A0A9D4H182</accession>
<evidence type="ECO:0000313" key="2">
    <source>
        <dbReference type="Proteomes" id="UP000828390"/>
    </source>
</evidence>
<comment type="caution">
    <text evidence="1">The sequence shown here is derived from an EMBL/GenBank/DDBJ whole genome shotgun (WGS) entry which is preliminary data.</text>
</comment>
<gene>
    <name evidence="1" type="ORF">DPMN_127433</name>
</gene>